<evidence type="ECO:0000256" key="10">
    <source>
        <dbReference type="ARBA" id="ARBA00061391"/>
    </source>
</evidence>
<evidence type="ECO:0000256" key="11">
    <source>
        <dbReference type="SAM" id="Coils"/>
    </source>
</evidence>
<dbReference type="EMBL" id="AGCU01028445">
    <property type="status" value="NOT_ANNOTATED_CDS"/>
    <property type="molecule type" value="Genomic_DNA"/>
</dbReference>
<feature type="compositionally biased region" description="Acidic residues" evidence="12">
    <location>
        <begin position="811"/>
        <end position="823"/>
    </location>
</feature>
<evidence type="ECO:0000256" key="8">
    <source>
        <dbReference type="ARBA" id="ARBA00023242"/>
    </source>
</evidence>
<evidence type="ECO:0000256" key="12">
    <source>
        <dbReference type="SAM" id="MobiDB-lite"/>
    </source>
</evidence>
<accession>K7FGN0</accession>
<dbReference type="GeneTree" id="ENSGT00940000153195"/>
<dbReference type="PANTHER" id="PTHR12858:SF2">
    <property type="entry name" value="RIBOSOME BIOGENESIS PROTEIN BMS1 HOMOLOG"/>
    <property type="match status" value="1"/>
</dbReference>
<keyword evidence="8" id="KW-0539">Nucleus</keyword>
<feature type="coiled-coil region" evidence="11">
    <location>
        <begin position="1244"/>
        <end position="1272"/>
    </location>
</feature>
<dbReference type="eggNOG" id="KOG1951">
    <property type="taxonomic scope" value="Eukaryota"/>
</dbReference>
<dbReference type="EMBL" id="AGCU01028442">
    <property type="status" value="NOT_ANNOTATED_CDS"/>
    <property type="molecule type" value="Genomic_DNA"/>
</dbReference>
<reference evidence="15" key="1">
    <citation type="submission" date="2011-10" db="EMBL/GenBank/DDBJ databases">
        <authorList>
            <consortium name="Soft-shell Turtle Genome Consortium"/>
        </authorList>
    </citation>
    <scope>NUCLEOTIDE SEQUENCE [LARGE SCALE GENOMIC DNA]</scope>
    <source>
        <strain evidence="15">Daiwa-1</strain>
    </source>
</reference>
<dbReference type="Pfam" id="PF08142">
    <property type="entry name" value="AARP2CN"/>
    <property type="match status" value="1"/>
</dbReference>
<dbReference type="SMART" id="SM00785">
    <property type="entry name" value="AARP2CN"/>
    <property type="match status" value="1"/>
</dbReference>
<dbReference type="InterPro" id="IPR039761">
    <property type="entry name" value="Bms1/Tsr1"/>
</dbReference>
<dbReference type="SUPFAM" id="SSF52540">
    <property type="entry name" value="P-loop containing nucleoside triphosphate hydrolases"/>
    <property type="match status" value="1"/>
</dbReference>
<dbReference type="InterPro" id="IPR027417">
    <property type="entry name" value="P-loop_NTPase"/>
</dbReference>
<evidence type="ECO:0000256" key="1">
    <source>
        <dbReference type="ARBA" id="ARBA00004604"/>
    </source>
</evidence>
<dbReference type="GO" id="GO:0005525">
    <property type="term" value="F:GTP binding"/>
    <property type="evidence" value="ECO:0007669"/>
    <property type="project" value="UniProtKB-KW"/>
</dbReference>
<keyword evidence="15" id="KW-1185">Reference proteome</keyword>
<evidence type="ECO:0000256" key="4">
    <source>
        <dbReference type="ARBA" id="ARBA00022741"/>
    </source>
</evidence>
<evidence type="ECO:0000256" key="7">
    <source>
        <dbReference type="ARBA" id="ARBA00023134"/>
    </source>
</evidence>
<evidence type="ECO:0000256" key="3">
    <source>
        <dbReference type="ARBA" id="ARBA00022553"/>
    </source>
</evidence>
<keyword evidence="4" id="KW-0547">Nucleotide-binding</keyword>
<feature type="region of interest" description="Disordered" evidence="12">
    <location>
        <begin position="1279"/>
        <end position="1301"/>
    </location>
</feature>
<feature type="compositionally biased region" description="Acidic residues" evidence="12">
    <location>
        <begin position="502"/>
        <end position="537"/>
    </location>
</feature>
<dbReference type="InterPro" id="IPR030387">
    <property type="entry name" value="G_Bms1/Tsr1_dom"/>
</dbReference>
<feature type="domain" description="Bms1-type G" evidence="13">
    <location>
        <begin position="80"/>
        <end position="245"/>
    </location>
</feature>
<feature type="compositionally biased region" description="Acidic residues" evidence="12">
    <location>
        <begin position="593"/>
        <end position="620"/>
    </location>
</feature>
<dbReference type="Gene3D" id="3.40.50.300">
    <property type="entry name" value="P-loop containing nucleotide triphosphate hydrolases"/>
    <property type="match status" value="1"/>
</dbReference>
<gene>
    <name evidence="14" type="primary">BMS1</name>
</gene>
<proteinExistence type="inferred from homology"/>
<dbReference type="InterPro" id="IPR012948">
    <property type="entry name" value="AARP2CN"/>
</dbReference>
<feature type="compositionally biased region" description="Basic and acidic residues" evidence="12">
    <location>
        <begin position="632"/>
        <end position="643"/>
    </location>
</feature>
<evidence type="ECO:0000256" key="6">
    <source>
        <dbReference type="ARBA" id="ARBA00022840"/>
    </source>
</evidence>
<feature type="compositionally biased region" description="Acidic residues" evidence="12">
    <location>
        <begin position="438"/>
        <end position="454"/>
    </location>
</feature>
<evidence type="ECO:0000256" key="5">
    <source>
        <dbReference type="ARBA" id="ARBA00022801"/>
    </source>
</evidence>
<evidence type="ECO:0000256" key="2">
    <source>
        <dbReference type="ARBA" id="ARBA00022517"/>
    </source>
</evidence>
<reference evidence="14" key="3">
    <citation type="submission" date="2025-08" db="UniProtKB">
        <authorList>
            <consortium name="Ensembl"/>
        </authorList>
    </citation>
    <scope>IDENTIFICATION</scope>
</reference>
<dbReference type="GO" id="GO:0005654">
    <property type="term" value="C:nucleoplasm"/>
    <property type="evidence" value="ECO:0007669"/>
    <property type="project" value="Ensembl"/>
</dbReference>
<dbReference type="GO" id="GO:0005524">
    <property type="term" value="F:ATP binding"/>
    <property type="evidence" value="ECO:0007669"/>
    <property type="project" value="UniProtKB-KW"/>
</dbReference>
<comment type="subcellular location">
    <subcellularLocation>
        <location evidence="1">Nucleus</location>
        <location evidence="1">Nucleolus</location>
    </subcellularLocation>
</comment>
<dbReference type="InterPro" id="IPR007034">
    <property type="entry name" value="BMS1_TSR1_C"/>
</dbReference>
<comment type="catalytic activity">
    <reaction evidence="9">
        <text>GTP + H2O = GDP + phosphate + H(+)</text>
        <dbReference type="Rhea" id="RHEA:19669"/>
        <dbReference type="ChEBI" id="CHEBI:15377"/>
        <dbReference type="ChEBI" id="CHEBI:15378"/>
        <dbReference type="ChEBI" id="CHEBI:37565"/>
        <dbReference type="ChEBI" id="CHEBI:43474"/>
        <dbReference type="ChEBI" id="CHEBI:58189"/>
    </reaction>
    <physiologicalReaction direction="left-to-right" evidence="9">
        <dbReference type="Rhea" id="RHEA:19670"/>
    </physiologicalReaction>
</comment>
<evidence type="ECO:0000313" key="15">
    <source>
        <dbReference type="Proteomes" id="UP000007267"/>
    </source>
</evidence>
<reference evidence="14" key="4">
    <citation type="submission" date="2025-09" db="UniProtKB">
        <authorList>
            <consortium name="Ensembl"/>
        </authorList>
    </citation>
    <scope>IDENTIFICATION</scope>
</reference>
<dbReference type="SMART" id="SM01362">
    <property type="entry name" value="DUF663"/>
    <property type="match status" value="1"/>
</dbReference>
<dbReference type="STRING" id="13735.ENSPSIP00000007190"/>
<dbReference type="InterPro" id="IPR037875">
    <property type="entry name" value="Bms1_N"/>
</dbReference>
<feature type="compositionally biased region" description="Basic residues" evidence="12">
    <location>
        <begin position="7"/>
        <end position="25"/>
    </location>
</feature>
<feature type="compositionally biased region" description="Basic and acidic residues" evidence="12">
    <location>
        <begin position="824"/>
        <end position="842"/>
    </location>
</feature>
<keyword evidence="6" id="KW-0067">ATP-binding</keyword>
<dbReference type="PANTHER" id="PTHR12858">
    <property type="entry name" value="RIBOSOME BIOGENESIS PROTEIN"/>
    <property type="match status" value="1"/>
</dbReference>
<dbReference type="EMBL" id="AGCU01028443">
    <property type="status" value="NOT_ANNOTATED_CDS"/>
    <property type="molecule type" value="Genomic_DNA"/>
</dbReference>
<keyword evidence="2" id="KW-0690">Ribosome biogenesis</keyword>
<feature type="region of interest" description="Disordered" evidence="12">
    <location>
        <begin position="434"/>
        <end position="673"/>
    </location>
</feature>
<evidence type="ECO:0000259" key="13">
    <source>
        <dbReference type="PROSITE" id="PS51714"/>
    </source>
</evidence>
<feature type="compositionally biased region" description="Basic and acidic residues" evidence="12">
    <location>
        <begin position="538"/>
        <end position="573"/>
    </location>
</feature>
<feature type="region of interest" description="Disordered" evidence="12">
    <location>
        <begin position="1"/>
        <end position="42"/>
    </location>
</feature>
<keyword evidence="5" id="KW-0378">Hydrolase</keyword>
<dbReference type="CDD" id="cd01882">
    <property type="entry name" value="BMS1"/>
    <property type="match status" value="1"/>
</dbReference>
<dbReference type="PROSITE" id="PS51714">
    <property type="entry name" value="G_BMS1"/>
    <property type="match status" value="1"/>
</dbReference>
<dbReference type="GO" id="GO:0030686">
    <property type="term" value="C:90S preribosome"/>
    <property type="evidence" value="ECO:0007669"/>
    <property type="project" value="TreeGrafter"/>
</dbReference>
<keyword evidence="3" id="KW-0597">Phosphoprotein</keyword>
<evidence type="ECO:0000256" key="9">
    <source>
        <dbReference type="ARBA" id="ARBA00049117"/>
    </source>
</evidence>
<dbReference type="Pfam" id="PF04950">
    <property type="entry name" value="RIBIOP_C"/>
    <property type="match status" value="1"/>
</dbReference>
<dbReference type="GO" id="GO:0032040">
    <property type="term" value="C:small-subunit processome"/>
    <property type="evidence" value="ECO:0007669"/>
    <property type="project" value="Ensembl"/>
</dbReference>
<reference evidence="15" key="2">
    <citation type="journal article" date="2013" name="Nat. Genet.">
        <title>The draft genomes of soft-shell turtle and green sea turtle yield insights into the development and evolution of the turtle-specific body plan.</title>
        <authorList>
            <person name="Wang Z."/>
            <person name="Pascual-Anaya J."/>
            <person name="Zadissa A."/>
            <person name="Li W."/>
            <person name="Niimura Y."/>
            <person name="Huang Z."/>
            <person name="Li C."/>
            <person name="White S."/>
            <person name="Xiong Z."/>
            <person name="Fang D."/>
            <person name="Wang B."/>
            <person name="Ming Y."/>
            <person name="Chen Y."/>
            <person name="Zheng Y."/>
            <person name="Kuraku S."/>
            <person name="Pignatelli M."/>
            <person name="Herrero J."/>
            <person name="Beal K."/>
            <person name="Nozawa M."/>
            <person name="Li Q."/>
            <person name="Wang J."/>
            <person name="Zhang H."/>
            <person name="Yu L."/>
            <person name="Shigenobu S."/>
            <person name="Wang J."/>
            <person name="Liu J."/>
            <person name="Flicek P."/>
            <person name="Searle S."/>
            <person name="Wang J."/>
            <person name="Kuratani S."/>
            <person name="Yin Y."/>
            <person name="Aken B."/>
            <person name="Zhang G."/>
            <person name="Irie N."/>
        </authorList>
    </citation>
    <scope>NUCLEOTIDE SEQUENCE [LARGE SCALE GENOMIC DNA]</scope>
    <source>
        <strain evidence="15">Daiwa-1</strain>
    </source>
</reference>
<dbReference type="OMA" id="KLHVPMV"/>
<dbReference type="GO" id="GO:0005694">
    <property type="term" value="C:chromosome"/>
    <property type="evidence" value="ECO:0007669"/>
    <property type="project" value="Ensembl"/>
</dbReference>
<dbReference type="EMBL" id="AGCU01028444">
    <property type="status" value="NOT_ANNOTATED_CDS"/>
    <property type="molecule type" value="Genomic_DNA"/>
</dbReference>
<keyword evidence="7" id="KW-0342">GTP-binding</keyword>
<evidence type="ECO:0000313" key="14">
    <source>
        <dbReference type="Ensembl" id="ENSPSIP00000007190.1"/>
    </source>
</evidence>
<feature type="compositionally biased region" description="Basic and acidic residues" evidence="12">
    <location>
        <begin position="468"/>
        <end position="493"/>
    </location>
</feature>
<name>K7FGN0_PELSI</name>
<sequence length="1320" mass="150730">MEEIDKKKHRKKHSGPKADKKRKRHLTDLGLGDEEDARKRNPKAFTVQSAVRMARTFHRTQDLKTKKHHIPVVDRTPLEPPPVIVVVVGPPKVGKSTLIKCLIRNFTRQKLVEIRGPVTIVSGKRRRLTIIECGCDINTMIDLAKVADLVLMLIDASFGFEMETFEFLNICQVHGFPKIMGVLTHLDTFKNNKQLKKTKKRLKHRFWTEVYQGAKLFYLSGMVHGEYQKQEIHNLGRFISVMKFRPLTWQTSHPYVLADRMEDLTNPEDIRVNPKCDRTVSLYGYLRGAYLKNRSQIHMPGVGDFNVSDVSFLPDPCALPEQQKKRSLNEKEKLIYAPLSGVGGVVYDKDAVYIDLGGSHAHQDEEEEVRPNHELVQSLISTHSTIDVKMASSKVSLFMDSKPLGSEDVENQELVMPKEEKHFDVKTGRVRRKAVFDDGADGEEDDEDEEMSDNEMDRSDNGEEGESDKEVPGQELDLRSAKRLKREETKEETTVELPAFADSDDDLELSSGEEEEIGLDENKEEAEDSGDEEESDEKESSDSDSESSHRISKFKLCETGREYKERRETHKLDGSLGKKVVPTTDSGNCTAEEPSESEAEESSLEEEEEEGSNDDSEVEESDSKGIQSAPEKNVDGVEQTESKAEEDEDVDDDFENLLKEEEESGGENDFSADTAGALKWKEDLTRKAAEAFMRQQQSAPNLRKLVYGTVIEDANEEEDADEELGGLFHVSRPDEKSKQKANALDCSKFPVETLQDWDLDEVMNSIRDCFVTGKWEADKDAAKLLEEDGELYGDFEDLETGVVHKGKPAAEGDEAGSEEEEEKEEAKEGKEPKAVEEEEKKKRMDKKRKLKKMFDAEYDEGDATYFDDLKGEMQKQAQLNRAEFEDQDDESRVQYEGFRPGMYVRIEIENIPCEFVLNFDPHYPIILGGLGNSEGNVGYMQLRLKKHRWYKKILKTRDPIIFSLGWRRFQTIPLYYIEDHNGRHRLLKYSPQHMHCGATFWGPITPQGTGFLAIQTVSGATPEFRIAATGVVLDLDKSVTVVKKLKLTGFPFKIYKNTSFIKGMFNSPLEVAKFEGAAIRTVSGIRGQIKKALRKPEGAFRATFEDKLLMSDIVFMRTWFPVSIPTFYNPVTSLLKPAGEKDTWTGMKTTGQLRHERGIRLKQNKDSLYKPIVREKRHFNKLHIPKALQKALPFKNKPKNHEKKAKSTKDQWRPAVIREPHEKKISALLTALGTVHSYKLKKAKVKHRQQLKDYLKRKNKEEEEKFKRQKEAKKKLFRIMGQKEKKRLKSSLKGSGEKEKKQSCEVFLNCEPTLKCAKVC</sequence>
<protein>
    <submittedName>
        <fullName evidence="14">BMS1 ribosome biosis factor</fullName>
    </submittedName>
</protein>
<dbReference type="GO" id="GO:0000479">
    <property type="term" value="P:endonucleolytic cleavage of tricistronic rRNA transcript (SSU-rRNA, 5.8S rRNA, LSU-rRNA)"/>
    <property type="evidence" value="ECO:0007669"/>
    <property type="project" value="TreeGrafter"/>
</dbReference>
<organism evidence="14 15">
    <name type="scientific">Pelodiscus sinensis</name>
    <name type="common">Chinese softshell turtle</name>
    <name type="synonym">Trionyx sinensis</name>
    <dbReference type="NCBI Taxonomy" id="13735"/>
    <lineage>
        <taxon>Eukaryota</taxon>
        <taxon>Metazoa</taxon>
        <taxon>Chordata</taxon>
        <taxon>Craniata</taxon>
        <taxon>Vertebrata</taxon>
        <taxon>Euteleostomi</taxon>
        <taxon>Archelosauria</taxon>
        <taxon>Testudinata</taxon>
        <taxon>Testudines</taxon>
        <taxon>Cryptodira</taxon>
        <taxon>Trionychia</taxon>
        <taxon>Trionychidae</taxon>
        <taxon>Pelodiscus</taxon>
    </lineage>
</organism>
<feature type="compositionally biased region" description="Acidic residues" evidence="12">
    <location>
        <begin position="644"/>
        <end position="666"/>
    </location>
</feature>
<dbReference type="Ensembl" id="ENSPSIT00000007231.1">
    <property type="protein sequence ID" value="ENSPSIP00000007190.1"/>
    <property type="gene ID" value="ENSPSIG00000006481.1"/>
</dbReference>
<dbReference type="Proteomes" id="UP000007267">
    <property type="component" value="Unassembled WGS sequence"/>
</dbReference>
<dbReference type="GO" id="GO:0034511">
    <property type="term" value="F:U3 snoRNA binding"/>
    <property type="evidence" value="ECO:0007669"/>
    <property type="project" value="TreeGrafter"/>
</dbReference>
<feature type="region of interest" description="Disordered" evidence="12">
    <location>
        <begin position="803"/>
        <end position="842"/>
    </location>
</feature>
<comment type="similarity">
    <text evidence="10">Belongs to the TRAFAC class translation factor GTPase superfamily. Bms1-like GTPase family. BMS1 subfamily.</text>
</comment>
<dbReference type="FunFam" id="3.40.50.300:FF:000105">
    <property type="entry name" value="BMS1 ribosome biogenesis factor"/>
    <property type="match status" value="1"/>
</dbReference>
<dbReference type="GO" id="GO:0000462">
    <property type="term" value="P:maturation of SSU-rRNA from tricistronic rRNA transcript (SSU-rRNA, 5.8S rRNA, LSU-rRNA)"/>
    <property type="evidence" value="ECO:0007669"/>
    <property type="project" value="TreeGrafter"/>
</dbReference>
<keyword evidence="11" id="KW-0175">Coiled coil</keyword>
<dbReference type="GO" id="GO:0003924">
    <property type="term" value="F:GTPase activity"/>
    <property type="evidence" value="ECO:0007669"/>
    <property type="project" value="TreeGrafter"/>
</dbReference>